<dbReference type="EMBL" id="CM017623">
    <property type="protein sequence ID" value="TYH86298.1"/>
    <property type="molecule type" value="Genomic_DNA"/>
</dbReference>
<dbReference type="PANTHER" id="PTHR33193">
    <property type="entry name" value="DOMAIN PROTEIN, PUTATIVE (DUF3511)-RELATED"/>
    <property type="match status" value="1"/>
</dbReference>
<organism evidence="3 4">
    <name type="scientific">Gossypium tomentosum</name>
    <name type="common">Hawaiian cotton</name>
    <name type="synonym">Gossypium sandvicense</name>
    <dbReference type="NCBI Taxonomy" id="34277"/>
    <lineage>
        <taxon>Eukaryota</taxon>
        <taxon>Viridiplantae</taxon>
        <taxon>Streptophyta</taxon>
        <taxon>Embryophyta</taxon>
        <taxon>Tracheophyta</taxon>
        <taxon>Spermatophyta</taxon>
        <taxon>Magnoliopsida</taxon>
        <taxon>eudicotyledons</taxon>
        <taxon>Gunneridae</taxon>
        <taxon>Pentapetalae</taxon>
        <taxon>rosids</taxon>
        <taxon>malvids</taxon>
        <taxon>Malvales</taxon>
        <taxon>Malvaceae</taxon>
        <taxon>Malvoideae</taxon>
        <taxon>Gossypium</taxon>
    </lineage>
</organism>
<dbReference type="Proteomes" id="UP000322667">
    <property type="component" value="Chromosome D01"/>
</dbReference>
<dbReference type="InterPro" id="IPR021899">
    <property type="entry name" value="DUF3511"/>
</dbReference>
<evidence type="ECO:0000313" key="4">
    <source>
        <dbReference type="Proteomes" id="UP000322667"/>
    </source>
</evidence>
<dbReference type="PANTHER" id="PTHR33193:SF13">
    <property type="entry name" value="EXPRESSED PROTEIN"/>
    <property type="match status" value="1"/>
</dbReference>
<proteinExistence type="predicted"/>
<evidence type="ECO:0000256" key="2">
    <source>
        <dbReference type="SAM" id="SignalP"/>
    </source>
</evidence>
<name>A0A5D2M4S6_GOSTO</name>
<evidence type="ECO:0000256" key="1">
    <source>
        <dbReference type="SAM" id="MobiDB-lite"/>
    </source>
</evidence>
<gene>
    <name evidence="3" type="ORF">ES332_D01G032600v1</name>
</gene>
<feature type="compositionally biased region" description="Low complexity" evidence="1">
    <location>
        <begin position="52"/>
        <end position="66"/>
    </location>
</feature>
<dbReference type="Pfam" id="PF12023">
    <property type="entry name" value="DUF3511"/>
    <property type="match status" value="1"/>
</dbReference>
<feature type="region of interest" description="Disordered" evidence="1">
    <location>
        <begin position="25"/>
        <end position="70"/>
    </location>
</feature>
<keyword evidence="2" id="KW-0732">Signal</keyword>
<feature type="signal peptide" evidence="2">
    <location>
        <begin position="1"/>
        <end position="25"/>
    </location>
</feature>
<reference evidence="3 4" key="1">
    <citation type="submission" date="2019-07" db="EMBL/GenBank/DDBJ databases">
        <title>WGS assembly of Gossypium tomentosum.</title>
        <authorList>
            <person name="Chen Z.J."/>
            <person name="Sreedasyam A."/>
            <person name="Ando A."/>
            <person name="Song Q."/>
            <person name="De L."/>
            <person name="Hulse-Kemp A."/>
            <person name="Ding M."/>
            <person name="Ye W."/>
            <person name="Kirkbride R."/>
            <person name="Jenkins J."/>
            <person name="Plott C."/>
            <person name="Lovell J."/>
            <person name="Lin Y.-M."/>
            <person name="Vaughn R."/>
            <person name="Liu B."/>
            <person name="Li W."/>
            <person name="Simpson S."/>
            <person name="Scheffler B."/>
            <person name="Saski C."/>
            <person name="Grover C."/>
            <person name="Hu G."/>
            <person name="Conover J."/>
            <person name="Carlson J."/>
            <person name="Shu S."/>
            <person name="Boston L."/>
            <person name="Williams M."/>
            <person name="Peterson D."/>
            <person name="Mcgee K."/>
            <person name="Jones D."/>
            <person name="Wendel J."/>
            <person name="Stelly D."/>
            <person name="Grimwood J."/>
            <person name="Schmutz J."/>
        </authorList>
    </citation>
    <scope>NUCLEOTIDE SEQUENCE [LARGE SCALE GENOMIC DNA]</scope>
    <source>
        <strain evidence="3">7179.01</strain>
    </source>
</reference>
<dbReference type="AlphaFoldDB" id="A0A5D2M4S6"/>
<keyword evidence="4" id="KW-1185">Reference proteome</keyword>
<evidence type="ECO:0000313" key="3">
    <source>
        <dbReference type="EMBL" id="TYH86298.1"/>
    </source>
</evidence>
<feature type="chain" id="PRO_5022872138" evidence="2">
    <location>
        <begin position="26"/>
        <end position="131"/>
    </location>
</feature>
<protein>
    <submittedName>
        <fullName evidence="3">Uncharacterized protein</fullName>
    </submittedName>
</protein>
<accession>A0A5D2M4S6</accession>
<sequence>MLKTLYLEFFIILVSLYISPQMGDSAKDTEGIKAANPPSGGELKLEMKGNDSSPNQLSSSSSSSPQVTIETVNKEEIDKYKIYGYNKSNDRIGVGDAESKRQRRMVKYNSYAVESKLKSSLMNWFHWSKNK</sequence>